<evidence type="ECO:0000313" key="8">
    <source>
        <dbReference type="EMBL" id="KYR01512.1"/>
    </source>
</evidence>
<evidence type="ECO:0000256" key="6">
    <source>
        <dbReference type="RuleBase" id="RU367128"/>
    </source>
</evidence>
<dbReference type="SMART" id="SM00174">
    <property type="entry name" value="RHO"/>
    <property type="match status" value="1"/>
</dbReference>
<comment type="caution">
    <text evidence="8">The sequence shown here is derived from an EMBL/GenBank/DDBJ whole genome shotgun (WGS) entry which is preliminary data.</text>
</comment>
<dbReference type="PROSITE" id="PS51421">
    <property type="entry name" value="RAS"/>
    <property type="match status" value="1"/>
</dbReference>
<dbReference type="InterPro" id="IPR027417">
    <property type="entry name" value="P-loop_NTPase"/>
</dbReference>
<dbReference type="SMART" id="SM00175">
    <property type="entry name" value="RAB"/>
    <property type="match status" value="1"/>
</dbReference>
<dbReference type="InParanoid" id="A0A152A5K2"/>
<gene>
    <name evidence="8" type="ORF">DLAC_01501</name>
</gene>
<dbReference type="GO" id="GO:0005764">
    <property type="term" value="C:lysosome"/>
    <property type="evidence" value="ECO:0007669"/>
    <property type="project" value="TreeGrafter"/>
</dbReference>
<dbReference type="GO" id="GO:0003924">
    <property type="term" value="F:GTPase activity"/>
    <property type="evidence" value="ECO:0007669"/>
    <property type="project" value="UniProtKB-UniRule"/>
</dbReference>
<dbReference type="GO" id="GO:0016020">
    <property type="term" value="C:membrane"/>
    <property type="evidence" value="ECO:0007669"/>
    <property type="project" value="UniProtKB-SubCell"/>
</dbReference>
<feature type="region of interest" description="Disordered" evidence="7">
    <location>
        <begin position="7"/>
        <end position="31"/>
    </location>
</feature>
<evidence type="ECO:0000313" key="9">
    <source>
        <dbReference type="Proteomes" id="UP000076078"/>
    </source>
</evidence>
<dbReference type="GO" id="GO:0005770">
    <property type="term" value="C:late endosome"/>
    <property type="evidence" value="ECO:0007669"/>
    <property type="project" value="TreeGrafter"/>
</dbReference>
<dbReference type="STRING" id="361077.A0A152A5K2"/>
<proteinExistence type="inferred from homology"/>
<dbReference type="FunFam" id="3.40.50.300:FF:002133">
    <property type="entry name" value="Ras family protein"/>
    <property type="match status" value="1"/>
</dbReference>
<dbReference type="EMBL" id="LODT01000006">
    <property type="protein sequence ID" value="KYR01512.1"/>
    <property type="molecule type" value="Genomic_DNA"/>
</dbReference>
<feature type="compositionally biased region" description="Polar residues" evidence="7">
    <location>
        <begin position="221"/>
        <end position="251"/>
    </location>
</feature>
<dbReference type="GO" id="GO:0090385">
    <property type="term" value="P:phagosome-lysosome fusion"/>
    <property type="evidence" value="ECO:0007669"/>
    <property type="project" value="TreeGrafter"/>
</dbReference>
<evidence type="ECO:0000256" key="2">
    <source>
        <dbReference type="ARBA" id="ARBA00022741"/>
    </source>
</evidence>
<keyword evidence="3 6" id="KW-0342">GTP-binding</keyword>
<accession>A0A152A5K2</accession>
<sequence length="251" mass="28240">MSKIMDDVLEDGDNDKSQQQNSISKEPTLNNNGQPIQQHLYKILVIGDYAVGKTSIIKRYCTGVFSPNYKLTIGVDFAVKELVWDEKTVVSLQLWDIAGHERFGTMTRVYYKYAIAAIIVFDLCRPATFEAVTKWRDDLNSKVVLGNQEPIPVLLLANKCDLKSSVIDAEMLDNFVRENNFIGWFATSAHSNINIDESMRFLTSKVLEVAKTNHPPKPEENSFQLQSDQSTTTSNSKQNDKPSSNSTTCCT</sequence>
<name>A0A152A5K2_TIELA</name>
<evidence type="ECO:0000256" key="1">
    <source>
        <dbReference type="ARBA" id="ARBA00006270"/>
    </source>
</evidence>
<dbReference type="SMART" id="SM00176">
    <property type="entry name" value="RAN"/>
    <property type="match status" value="1"/>
</dbReference>
<dbReference type="InterPro" id="IPR030697">
    <property type="entry name" value="Rab29/Rab38/Rab32"/>
</dbReference>
<feature type="compositionally biased region" description="Polar residues" evidence="7">
    <location>
        <begin position="17"/>
        <end position="31"/>
    </location>
</feature>
<dbReference type="Proteomes" id="UP000076078">
    <property type="component" value="Unassembled WGS sequence"/>
</dbReference>
<comment type="subcellular location">
    <subcellularLocation>
        <location evidence="6">Membrane</location>
        <topology evidence="6">Lipid-anchor</topology>
    </subcellularLocation>
</comment>
<evidence type="ECO:0000256" key="5">
    <source>
        <dbReference type="ARBA" id="ARBA00023289"/>
    </source>
</evidence>
<dbReference type="PRINTS" id="PR00449">
    <property type="entry name" value="RASTRNSFRMNG"/>
</dbReference>
<dbReference type="CDD" id="cd04107">
    <property type="entry name" value="Rab32_Rab38"/>
    <property type="match status" value="1"/>
</dbReference>
<keyword evidence="4 6" id="KW-0449">Lipoprotein</keyword>
<dbReference type="Gene3D" id="3.40.50.300">
    <property type="entry name" value="P-loop containing nucleotide triphosphate hydrolases"/>
    <property type="match status" value="1"/>
</dbReference>
<dbReference type="PANTHER" id="PTHR47981:SF39">
    <property type="entry name" value="RAS-RELATED PROTEIN RAB"/>
    <property type="match status" value="1"/>
</dbReference>
<evidence type="ECO:0000256" key="3">
    <source>
        <dbReference type="ARBA" id="ARBA00023134"/>
    </source>
</evidence>
<dbReference type="OrthoDB" id="245989at2759"/>
<dbReference type="OMA" id="HTKINLQ"/>
<dbReference type="NCBIfam" id="TIGR00231">
    <property type="entry name" value="small_GTP"/>
    <property type="match status" value="1"/>
</dbReference>
<keyword evidence="2 6" id="KW-0547">Nucleotide-binding</keyword>
<dbReference type="GO" id="GO:0008333">
    <property type="term" value="P:endosome to lysosome transport"/>
    <property type="evidence" value="ECO:0007669"/>
    <property type="project" value="TreeGrafter"/>
</dbReference>
<dbReference type="PROSITE" id="PS51419">
    <property type="entry name" value="RAB"/>
    <property type="match status" value="1"/>
</dbReference>
<comment type="similarity">
    <text evidence="1 6">Belongs to the small GTPase superfamily. Rab family.</text>
</comment>
<dbReference type="GO" id="GO:0005802">
    <property type="term" value="C:trans-Golgi network"/>
    <property type="evidence" value="ECO:0007669"/>
    <property type="project" value="UniProtKB-UniRule"/>
</dbReference>
<keyword evidence="5 6" id="KW-0636">Prenylation</keyword>
<dbReference type="InterPro" id="IPR001806">
    <property type="entry name" value="Small_GTPase"/>
</dbReference>
<dbReference type="SUPFAM" id="SSF52540">
    <property type="entry name" value="P-loop containing nucleoside triphosphate hydrolases"/>
    <property type="match status" value="1"/>
</dbReference>
<evidence type="ECO:0000256" key="7">
    <source>
        <dbReference type="SAM" id="MobiDB-lite"/>
    </source>
</evidence>
<dbReference type="SMART" id="SM00173">
    <property type="entry name" value="RAS"/>
    <property type="match status" value="1"/>
</dbReference>
<dbReference type="GO" id="GO:0045335">
    <property type="term" value="C:phagocytic vesicle"/>
    <property type="evidence" value="ECO:0007669"/>
    <property type="project" value="TreeGrafter"/>
</dbReference>
<dbReference type="GO" id="GO:0005525">
    <property type="term" value="F:GTP binding"/>
    <property type="evidence" value="ECO:0007669"/>
    <property type="project" value="UniProtKB-UniRule"/>
</dbReference>
<evidence type="ECO:0000256" key="4">
    <source>
        <dbReference type="ARBA" id="ARBA00023288"/>
    </source>
</evidence>
<dbReference type="PANTHER" id="PTHR47981">
    <property type="entry name" value="RAB FAMILY"/>
    <property type="match status" value="1"/>
</dbReference>
<keyword evidence="9" id="KW-1185">Reference proteome</keyword>
<keyword evidence="6" id="KW-0472">Membrane</keyword>
<dbReference type="InterPro" id="IPR005225">
    <property type="entry name" value="Small_GTP-bd"/>
</dbReference>
<feature type="region of interest" description="Disordered" evidence="7">
    <location>
        <begin position="212"/>
        <end position="251"/>
    </location>
</feature>
<dbReference type="AlphaFoldDB" id="A0A152A5K2"/>
<organism evidence="8 9">
    <name type="scientific">Tieghemostelium lacteum</name>
    <name type="common">Slime mold</name>
    <name type="synonym">Dictyostelium lacteum</name>
    <dbReference type="NCBI Taxonomy" id="361077"/>
    <lineage>
        <taxon>Eukaryota</taxon>
        <taxon>Amoebozoa</taxon>
        <taxon>Evosea</taxon>
        <taxon>Eumycetozoa</taxon>
        <taxon>Dictyostelia</taxon>
        <taxon>Dictyosteliales</taxon>
        <taxon>Raperosteliaceae</taxon>
        <taxon>Tieghemostelium</taxon>
    </lineage>
</organism>
<reference evidence="8 9" key="1">
    <citation type="submission" date="2015-12" db="EMBL/GenBank/DDBJ databases">
        <title>Dictyostelia acquired genes for synthesis and detection of signals that induce cell-type specialization by lateral gene transfer from prokaryotes.</title>
        <authorList>
            <person name="Gloeckner G."/>
            <person name="Schaap P."/>
        </authorList>
    </citation>
    <scope>NUCLEOTIDE SEQUENCE [LARGE SCALE GENOMIC DNA]</scope>
    <source>
        <strain evidence="8 9">TK</strain>
    </source>
</reference>
<protein>
    <recommendedName>
        <fullName evidence="6">Ras-related protein Rab</fullName>
    </recommendedName>
</protein>
<dbReference type="Pfam" id="PF00071">
    <property type="entry name" value="Ras"/>
    <property type="match status" value="1"/>
</dbReference>
<comment type="function">
    <text evidence="6">The small GTPases Rab are key regulators in vesicle trafficking.</text>
</comment>